<organism evidence="1 2">
    <name type="scientific">Mycoplasmopsis californica</name>
    <dbReference type="NCBI Taxonomy" id="2113"/>
    <lineage>
        <taxon>Bacteria</taxon>
        <taxon>Bacillati</taxon>
        <taxon>Mycoplasmatota</taxon>
        <taxon>Mycoplasmoidales</taxon>
        <taxon>Metamycoplasmataceae</taxon>
        <taxon>Mycoplasmopsis</taxon>
    </lineage>
</organism>
<evidence type="ECO:0000313" key="2">
    <source>
        <dbReference type="Proteomes" id="UP000027088"/>
    </source>
</evidence>
<dbReference type="InterPro" id="IPR003837">
    <property type="entry name" value="GatC"/>
</dbReference>
<dbReference type="InterPro" id="IPR036113">
    <property type="entry name" value="Asp/Glu-ADT_sf_sub_c"/>
</dbReference>
<proteinExistence type="predicted"/>
<dbReference type="RefSeq" id="WP_038562248.1">
    <property type="nucleotide sequence ID" value="NZ_CP007521.1"/>
</dbReference>
<reference evidence="1 2" key="1">
    <citation type="journal article" date="2014" name="Genome Announc.">
        <title>Complete Genome Sequence of the Bovine Mastitis Pathogen Mycoplasma californicum Strain ST-6T (ATCC 33461T).</title>
        <authorList>
            <person name="Calcutt M.J."/>
            <person name="Foecking M.F."/>
            <person name="Fox L.K."/>
        </authorList>
    </citation>
    <scope>NUCLEOTIDE SEQUENCE [LARGE SCALE GENOMIC DNA]</scope>
    <source>
        <strain evidence="1 2">ST-6</strain>
    </source>
</reference>
<protein>
    <submittedName>
        <fullName evidence="1">Glutamyl-tRNA(Gln) amidotransferase subunit C</fullName>
    </submittedName>
</protein>
<dbReference type="eggNOG" id="ENOG5030MW0">
    <property type="taxonomic scope" value="Bacteria"/>
</dbReference>
<gene>
    <name evidence="1" type="primary">gatC</name>
    <name evidence="1" type="ORF">MCFN_03135</name>
</gene>
<evidence type="ECO:0000313" key="1">
    <source>
        <dbReference type="EMBL" id="AIA29741.1"/>
    </source>
</evidence>
<dbReference type="GO" id="GO:0016740">
    <property type="term" value="F:transferase activity"/>
    <property type="evidence" value="ECO:0007669"/>
    <property type="project" value="UniProtKB-KW"/>
</dbReference>
<dbReference type="SUPFAM" id="SSF141000">
    <property type="entry name" value="Glu-tRNAGln amidotransferase C subunit"/>
    <property type="match status" value="1"/>
</dbReference>
<sequence length="100" mass="11558">MKSINKEKLAEIVKSLMLEPSDNVLEQILSEWDLIQKQMSFINAIDTIGVKPLSHIDEHPRIDFLREDTIDSSWAISKQTALQNALEYDQDYIITEKVVK</sequence>
<name>A0A059XWT0_9BACT</name>
<keyword evidence="1" id="KW-0808">Transferase</keyword>
<dbReference type="GO" id="GO:0006450">
    <property type="term" value="P:regulation of translational fidelity"/>
    <property type="evidence" value="ECO:0007669"/>
    <property type="project" value="InterPro"/>
</dbReference>
<dbReference type="Pfam" id="PF02686">
    <property type="entry name" value="GatC"/>
    <property type="match status" value="1"/>
</dbReference>
<dbReference type="AlphaFoldDB" id="A0A059XWT0"/>
<keyword evidence="2" id="KW-1185">Reference proteome</keyword>
<dbReference type="EMBL" id="CP007521">
    <property type="protein sequence ID" value="AIA29741.1"/>
    <property type="molecule type" value="Genomic_DNA"/>
</dbReference>
<dbReference type="Proteomes" id="UP000027088">
    <property type="component" value="Chromosome"/>
</dbReference>
<dbReference type="KEGG" id="mcr:MCFN_03135"/>
<accession>A0A059XWT0</accession>